<name>A0A0C2BH57_9BILA</name>
<keyword evidence="3" id="KW-1185">Reference proteome</keyword>
<accession>A0A0C2BH57</accession>
<keyword evidence="1" id="KW-1133">Transmembrane helix</keyword>
<reference evidence="2 3" key="1">
    <citation type="submission" date="2013-12" db="EMBL/GenBank/DDBJ databases">
        <title>Draft genome of the parsitic nematode Ancylostoma duodenale.</title>
        <authorList>
            <person name="Mitreva M."/>
        </authorList>
    </citation>
    <scope>NUCLEOTIDE SEQUENCE [LARGE SCALE GENOMIC DNA]</scope>
    <source>
        <strain evidence="2 3">Zhejiang</strain>
    </source>
</reference>
<sequence>MWTLDHSSKPQPKRLNRQLTLMFTWLALAVLLLGT</sequence>
<proteinExistence type="predicted"/>
<evidence type="ECO:0000256" key="1">
    <source>
        <dbReference type="SAM" id="Phobius"/>
    </source>
</evidence>
<gene>
    <name evidence="2" type="ORF">ANCDUO_26888</name>
</gene>
<dbReference type="Proteomes" id="UP000054047">
    <property type="component" value="Unassembled WGS sequence"/>
</dbReference>
<keyword evidence="1" id="KW-0472">Membrane</keyword>
<feature type="transmembrane region" description="Helical" evidence="1">
    <location>
        <begin position="15"/>
        <end position="34"/>
    </location>
</feature>
<keyword evidence="1" id="KW-0812">Transmembrane</keyword>
<dbReference type="EMBL" id="KN788895">
    <property type="protein sequence ID" value="KIH43113.1"/>
    <property type="molecule type" value="Genomic_DNA"/>
</dbReference>
<protein>
    <submittedName>
        <fullName evidence="2">Uncharacterized protein</fullName>
    </submittedName>
</protein>
<dbReference type="AlphaFoldDB" id="A0A0C2BH57"/>
<evidence type="ECO:0000313" key="3">
    <source>
        <dbReference type="Proteomes" id="UP000054047"/>
    </source>
</evidence>
<organism evidence="2 3">
    <name type="scientific">Ancylostoma duodenale</name>
    <dbReference type="NCBI Taxonomy" id="51022"/>
    <lineage>
        <taxon>Eukaryota</taxon>
        <taxon>Metazoa</taxon>
        <taxon>Ecdysozoa</taxon>
        <taxon>Nematoda</taxon>
        <taxon>Chromadorea</taxon>
        <taxon>Rhabditida</taxon>
        <taxon>Rhabditina</taxon>
        <taxon>Rhabditomorpha</taxon>
        <taxon>Strongyloidea</taxon>
        <taxon>Ancylostomatidae</taxon>
        <taxon>Ancylostomatinae</taxon>
        <taxon>Ancylostoma</taxon>
    </lineage>
</organism>
<evidence type="ECO:0000313" key="2">
    <source>
        <dbReference type="EMBL" id="KIH43113.1"/>
    </source>
</evidence>